<evidence type="ECO:0000313" key="3">
    <source>
        <dbReference type="EMBL" id="UXE60433.1"/>
    </source>
</evidence>
<organism evidence="3">
    <name type="scientific">Woronichinia naegeliana WA131</name>
    <dbReference type="NCBI Taxonomy" id="2824559"/>
    <lineage>
        <taxon>Bacteria</taxon>
        <taxon>Bacillati</taxon>
        <taxon>Cyanobacteriota</taxon>
        <taxon>Cyanophyceae</taxon>
        <taxon>Synechococcales</taxon>
        <taxon>Coelosphaeriaceae</taxon>
        <taxon>Woronichinia</taxon>
    </lineage>
</organism>
<feature type="region of interest" description="Disordered" evidence="1">
    <location>
        <begin position="178"/>
        <end position="206"/>
    </location>
</feature>
<dbReference type="InterPro" id="IPR025641">
    <property type="entry name" value="DUF4340"/>
</dbReference>
<evidence type="ECO:0000259" key="2">
    <source>
        <dbReference type="Pfam" id="PF14238"/>
    </source>
</evidence>
<dbReference type="EMBL" id="CP073041">
    <property type="protein sequence ID" value="UXE60433.1"/>
    <property type="molecule type" value="Genomic_DNA"/>
</dbReference>
<evidence type="ECO:0000256" key="1">
    <source>
        <dbReference type="SAM" id="MobiDB-lite"/>
    </source>
</evidence>
<dbReference type="AlphaFoldDB" id="A0A977PVR3"/>
<reference evidence="3" key="1">
    <citation type="submission" date="2021-04" db="EMBL/GenBank/DDBJ databases">
        <title>Genome sequence of Woronichinia naegeliana from Washington state freshwater lake bloom.</title>
        <authorList>
            <person name="Dreher T.W."/>
        </authorList>
    </citation>
    <scope>NUCLEOTIDE SEQUENCE</scope>
    <source>
        <strain evidence="3">WA131</strain>
    </source>
</reference>
<gene>
    <name evidence="3" type="ORF">KA717_33600</name>
</gene>
<sequence length="206" mass="22688">MPKTTLILGGMAILLAGGVTFQEMQRNATPPPIATTTKHFDFTPDTIQAIAIEHKGQILKLYRGSEAKPTWKMDQPTPVEVSEPAVSFLSNLLVDSQSDRDFTTDAKKLQEYGLVQPQGKLIIQLKNGKTHYLLLGNADFKGDSLYAIVDPPDPPTAQVKIRLVSRTFQDLIQRSLQDWRKVDSSQPNPAPSPQSPSPPTSQSPQD</sequence>
<dbReference type="Proteomes" id="UP001065613">
    <property type="component" value="Chromosome"/>
</dbReference>
<protein>
    <submittedName>
        <fullName evidence="3">DUF4340 domain-containing protein</fullName>
    </submittedName>
</protein>
<dbReference type="KEGG" id="wna:KA717_33600"/>
<dbReference type="Pfam" id="PF14238">
    <property type="entry name" value="DUF4340"/>
    <property type="match status" value="1"/>
</dbReference>
<accession>A0A977PVR3</accession>
<proteinExistence type="predicted"/>
<feature type="compositionally biased region" description="Pro residues" evidence="1">
    <location>
        <begin position="188"/>
        <end position="206"/>
    </location>
</feature>
<feature type="domain" description="DUF4340" evidence="2">
    <location>
        <begin position="71"/>
        <end position="181"/>
    </location>
</feature>
<name>A0A977PVR3_9CYAN</name>